<proteinExistence type="predicted"/>
<accession>K6UF74</accession>
<dbReference type="VEuPathDB" id="PlasmoDB:PCYB_003550"/>
<name>K6UF74_PLACD</name>
<dbReference type="PhylomeDB" id="K6UF74"/>
<organism evidence="2 3">
    <name type="scientific">Plasmodium cynomolgi (strain B)</name>
    <dbReference type="NCBI Taxonomy" id="1120755"/>
    <lineage>
        <taxon>Eukaryota</taxon>
        <taxon>Sar</taxon>
        <taxon>Alveolata</taxon>
        <taxon>Apicomplexa</taxon>
        <taxon>Aconoidasida</taxon>
        <taxon>Haemosporida</taxon>
        <taxon>Plasmodiidae</taxon>
        <taxon>Plasmodium</taxon>
        <taxon>Plasmodium (Plasmodium)</taxon>
    </lineage>
</organism>
<evidence type="ECO:0000313" key="3">
    <source>
        <dbReference type="Proteomes" id="UP000006319"/>
    </source>
</evidence>
<reference evidence="2 3" key="1">
    <citation type="journal article" date="2012" name="Nat. Genet.">
        <title>Plasmodium cynomolgi genome sequences provide insight into Plasmodium vivax and the monkey malaria clade.</title>
        <authorList>
            <person name="Tachibana S."/>
            <person name="Sullivan S.A."/>
            <person name="Kawai S."/>
            <person name="Nakamura S."/>
            <person name="Kim H.R."/>
            <person name="Goto N."/>
            <person name="Arisue N."/>
            <person name="Palacpac N.M.Q."/>
            <person name="Honma H."/>
            <person name="Yagi M."/>
            <person name="Tougan T."/>
            <person name="Katakai Y."/>
            <person name="Kaneko O."/>
            <person name="Mita T."/>
            <person name="Kita K."/>
            <person name="Yasutomi Y."/>
            <person name="Sutton P.L."/>
            <person name="Shakhbatyan R."/>
            <person name="Horii T."/>
            <person name="Yasunaga T."/>
            <person name="Barnwell J.W."/>
            <person name="Escalante A.A."/>
            <person name="Carlton J.M."/>
            <person name="Tanabe K."/>
        </authorList>
    </citation>
    <scope>NUCLEOTIDE SEQUENCE [LARGE SCALE GENOMIC DNA]</scope>
    <source>
        <strain evidence="2 3">B</strain>
    </source>
</reference>
<feature type="region of interest" description="Disordered" evidence="1">
    <location>
        <begin position="229"/>
        <end position="249"/>
    </location>
</feature>
<dbReference type="OrthoDB" id="389062at2759"/>
<dbReference type="KEGG" id="pcy:PCYB_003550"/>
<dbReference type="RefSeq" id="XP_004227824.1">
    <property type="nucleotide sequence ID" value="XM_004227776.1"/>
</dbReference>
<protein>
    <recommendedName>
        <fullName evidence="4">VIR protein</fullName>
    </recommendedName>
</protein>
<dbReference type="EMBL" id="DF157420">
    <property type="protein sequence ID" value="GAB69606.1"/>
    <property type="molecule type" value="Genomic_DNA"/>
</dbReference>
<gene>
    <name evidence="2" type="ORF">PCYB_003550</name>
</gene>
<dbReference type="OMA" id="ATICKYI"/>
<dbReference type="AlphaFoldDB" id="K6UF74"/>
<evidence type="ECO:0008006" key="4">
    <source>
        <dbReference type="Google" id="ProtNLM"/>
    </source>
</evidence>
<dbReference type="Proteomes" id="UP000006319">
    <property type="component" value="Unassembled WGS sequence"/>
</dbReference>
<evidence type="ECO:0000256" key="1">
    <source>
        <dbReference type="SAM" id="MobiDB-lite"/>
    </source>
</evidence>
<sequence length="438" mass="50815">MACKNDTGKYFDYNCYYELKNYYESYYSTSKPERFLDQYKIPDKYNHIYKKFEVFIPEVIKYFAYDRFSYESVDLACKYINYWLQEQIRKENTYALTEEDLDFFKSLADDFAKFEYGCPACNNNTCSKFFSYLPLNKYTIINTLYNTYALYNELKDPSKKLLDEYICSNFLSIRRYYRELLLDNIYDEELYNKLNNFRTLVQNEMNKYTGKCSNDLSLLMPLIQYTPPLAKNSDRGEGNSGLPSETRTQLNEKLEEKFGTHTKTGSQGEKVQLLVDKSKLSALRNSDILQQTHVLSKNEEHRENMPINDLNNKTFTPVYLPKERQLTESSEHIGGTIYQPNNVQATSSSPDGIVKKINGAFSGISEYVDAAPLMGVSGGMGALYLLLRYTPVGSYFGRRRSQIRRNVEGLSSGEFPNFSEYDGGYIRYGPMNISSQAE</sequence>
<dbReference type="GeneID" id="14696148"/>
<evidence type="ECO:0000313" key="2">
    <source>
        <dbReference type="EMBL" id="GAB69606.1"/>
    </source>
</evidence>
<keyword evidence="3" id="KW-1185">Reference proteome</keyword>